<dbReference type="PANTHER" id="PTHR23185:SF0">
    <property type="entry name" value="PROTEIN VIRILIZER HOMOLOG"/>
    <property type="match status" value="1"/>
</dbReference>
<evidence type="ECO:0000256" key="2">
    <source>
        <dbReference type="ARBA" id="ARBA00008371"/>
    </source>
</evidence>
<feature type="region of interest" description="Disordered" evidence="6">
    <location>
        <begin position="1726"/>
        <end position="1760"/>
    </location>
</feature>
<keyword evidence="5" id="KW-0539">Nucleus</keyword>
<proteinExistence type="inferred from homology"/>
<gene>
    <name evidence="8" type="ORF">OXX778_LOCUS5406</name>
</gene>
<comment type="caution">
    <text evidence="8">The sequence shown here is derived from an EMBL/GenBank/DDBJ whole genome shotgun (WGS) entry which is preliminary data.</text>
</comment>
<feature type="compositionally biased region" description="Low complexity" evidence="6">
    <location>
        <begin position="1750"/>
        <end position="1760"/>
    </location>
</feature>
<dbReference type="EMBL" id="CAJNOC010000586">
    <property type="protein sequence ID" value="CAF0779967.1"/>
    <property type="molecule type" value="Genomic_DNA"/>
</dbReference>
<accession>A0A813R8J8</accession>
<dbReference type="OrthoDB" id="10072652at2759"/>
<dbReference type="GO" id="GO:0005634">
    <property type="term" value="C:nucleus"/>
    <property type="evidence" value="ECO:0007669"/>
    <property type="project" value="UniProtKB-SubCell"/>
</dbReference>
<evidence type="ECO:0000256" key="5">
    <source>
        <dbReference type="ARBA" id="ARBA00023242"/>
    </source>
</evidence>
<evidence type="ECO:0000256" key="1">
    <source>
        <dbReference type="ARBA" id="ARBA00004123"/>
    </source>
</evidence>
<dbReference type="InterPro" id="IPR026736">
    <property type="entry name" value="Virilizer"/>
</dbReference>
<dbReference type="PANTHER" id="PTHR23185">
    <property type="entry name" value="PROTEIN VIRILIZER HOMOLOG"/>
    <property type="match status" value="1"/>
</dbReference>
<dbReference type="Pfam" id="PF15912">
    <property type="entry name" value="VIR_N"/>
    <property type="match status" value="1"/>
</dbReference>
<evidence type="ECO:0000259" key="7">
    <source>
        <dbReference type="Pfam" id="PF15912"/>
    </source>
</evidence>
<protein>
    <recommendedName>
        <fullName evidence="7">Virilizer N-terminal domain-containing protein</fullName>
    </recommendedName>
</protein>
<dbReference type="GO" id="GO:0036396">
    <property type="term" value="C:RNA N6-methyladenosine methyltransferase complex"/>
    <property type="evidence" value="ECO:0007669"/>
    <property type="project" value="TreeGrafter"/>
</dbReference>
<organism evidence="8 9">
    <name type="scientific">Brachionus calyciflorus</name>
    <dbReference type="NCBI Taxonomy" id="104777"/>
    <lineage>
        <taxon>Eukaryota</taxon>
        <taxon>Metazoa</taxon>
        <taxon>Spiralia</taxon>
        <taxon>Gnathifera</taxon>
        <taxon>Rotifera</taxon>
        <taxon>Eurotatoria</taxon>
        <taxon>Monogononta</taxon>
        <taxon>Pseudotrocha</taxon>
        <taxon>Ploima</taxon>
        <taxon>Brachionidae</taxon>
        <taxon>Brachionus</taxon>
    </lineage>
</organism>
<comment type="similarity">
    <text evidence="2">Belongs to the vir family.</text>
</comment>
<dbReference type="GO" id="GO:0003723">
    <property type="term" value="F:RNA binding"/>
    <property type="evidence" value="ECO:0007669"/>
    <property type="project" value="TreeGrafter"/>
</dbReference>
<evidence type="ECO:0000256" key="3">
    <source>
        <dbReference type="ARBA" id="ARBA00022664"/>
    </source>
</evidence>
<dbReference type="InterPro" id="IPR031801">
    <property type="entry name" value="VIR_N"/>
</dbReference>
<keyword evidence="4" id="KW-0508">mRNA splicing</keyword>
<dbReference type="GO" id="GO:0008380">
    <property type="term" value="P:RNA splicing"/>
    <property type="evidence" value="ECO:0007669"/>
    <property type="project" value="UniProtKB-KW"/>
</dbReference>
<comment type="subcellular location">
    <subcellularLocation>
        <location evidence="1">Nucleus</location>
    </subcellularLocation>
</comment>
<feature type="compositionally biased region" description="Polar residues" evidence="6">
    <location>
        <begin position="1726"/>
        <end position="1749"/>
    </location>
</feature>
<evidence type="ECO:0000313" key="9">
    <source>
        <dbReference type="Proteomes" id="UP000663879"/>
    </source>
</evidence>
<evidence type="ECO:0000256" key="4">
    <source>
        <dbReference type="ARBA" id="ARBA00023187"/>
    </source>
</evidence>
<sequence>MTDGPTHQEILFIDDFNHQNSDSVHWDHIKFAHPVYIEQIRIIPDNCLIQLKNGVSHRGSTSPKKFRIELYSNNLNKKDQECATLDRYGSLTYDDESPSDPISSYILKPSNIPLDWLVITGSYSSLSIAVTGVKVRNNLPTIFPIINNTSLLPVSNTIGLPRQMNLRFPVIRPQVYPQRHHPYIKPVQQIVKPEPEVKEELIEETKIDAELSENSEVPDDDIPESSIVKYYLNLDETRDELEVIEQHNFKNENLKLNFSFDPYEFRLENKPKKPRQTLDGINFDLEYLVENLDESLVEYVPKFRSQIQQILVDSTKNLKNFNLILKLCKKLHENYSSIFMIDEQLDLANLLVDLIVHESVSKYTFQLNLFKLVYMLNLVLNSAKAVDNFVHKSYEKFLRHFHCENTRPIGSKLTFIIGRILLKIQFYQNLKNLNEFCDKIDELSTQMEKLISTYESINIYALENLRIEDSMLNPIQSIFSTKTIENYEIFTFFEQTNFFKNSLILWSLGHKSLVDLIENFFENFFLPSVYNAHTHTGIEYLLNRPQITNCILQICLKNSEKVKSKIALKISYSVYILNLLESLIEDFESLKQNDLNRVFLMVNNVQEMDFLLSENIQTGFIVDFLSEPDGNFNNKYFKVLVDFFEYLIEDNFESDLRCYAMNSITNILCNLINTNLNWTIVDPKEYTHIKKLNKLMSNLINKLIMTSLKPSTDENKSYFKLINKLNKIMSIIEPFFSFKDTEKNFLNFIIDSFREQIDKNLNIYLSKYVLNSSQCLNYLNSNLTHLILLKNTLNYGQNNLNSNKLNKKILLGNLINRNLCHVLINFLARLSDYIKFYRDKCDLKQSNKLRILIDYSIWLIKIIVLNLFKVQEKKFNDFYIVEILLEFYPMVQHVIKKCENIETNLIEIFSAYAKYRPIKFFDTLSKNLIKKPENFVLGLNILNHCVKLTKIPELKPLFKHDAHNYLIEEAIFKGSNFVNMLRTLCLSSLLSEEFLEFSAKMTSEDFLKVFIDYSIELIGEIKSNFNLNEVELYQKQAEPIKEDFLYDTNLVEIQPEDEKNADNDAQNENLNEFKILLIKKITLVTKFLINYLNLIDKSLFISLIKSNNICPSSFLSSNINYAQYIPNLLRYFNQIDFNLKSCKSLRDLAQVQEAILDLSLFLIEDLDQFELTKILIDHLGMTRLDNFNVTLKVLNCLLKIKNPNDILELHFLNPKYLIDFINELAGKLKNFNLYESTEILSKFFQYSKLLINCLVSRNETKKIWNLFEWTVKNSNDSLIDSISMSSSISNGNLLHCLYNLDKNIESFFKNLLDDESRKKFKLILNQSNNFLKFLNEFDERSLGLFGFESKKDGEKLIKDNFDFDFNFELNESIELILMSDKDLYKRLKLNVEEFQTQICEDQEDMKTPRAKSEIINTRTGVRYKAPMRGGHVSTSTRLITGLTSSVSVPSIPLLANTPSNSNLTRIDSFRTRPQNTSRPPSLHVDDFYRMEQQQKQMSVNNENGPSDNLSQITRNNSLNDLNYQMNNNSNNNNQDELSVQTGEIVQSNFNVVSPQVKPNMIPNLTSPISNGNQQNSSQFMNHLNQQPLIKTPPITNQFNTNRQIMGFSHMGNDMNRQQQQQYQQFNNGQDMNNGLLYVNNQNMNENIPQSPLSPNQMNQQMMINQVQNQQHQQMSSVMMQGFNNNNNNNNYRFGQTSHNRGGGHSMQHSNMFRGGMRRGITTSNISQISPNQNYSNGNNFIRPTYPSNSQIQNQYQQHQR</sequence>
<evidence type="ECO:0000256" key="6">
    <source>
        <dbReference type="SAM" id="MobiDB-lite"/>
    </source>
</evidence>
<dbReference type="Proteomes" id="UP000663879">
    <property type="component" value="Unassembled WGS sequence"/>
</dbReference>
<evidence type="ECO:0000313" key="8">
    <source>
        <dbReference type="EMBL" id="CAF0779967.1"/>
    </source>
</evidence>
<feature type="domain" description="Virilizer N-terminal" evidence="7">
    <location>
        <begin position="8"/>
        <end position="137"/>
    </location>
</feature>
<keyword evidence="9" id="KW-1185">Reference proteome</keyword>
<dbReference type="GO" id="GO:0006397">
    <property type="term" value="P:mRNA processing"/>
    <property type="evidence" value="ECO:0007669"/>
    <property type="project" value="UniProtKB-KW"/>
</dbReference>
<name>A0A813R8J8_9BILA</name>
<keyword evidence="3" id="KW-0507">mRNA processing</keyword>
<reference evidence="8" key="1">
    <citation type="submission" date="2021-02" db="EMBL/GenBank/DDBJ databases">
        <authorList>
            <person name="Nowell W R."/>
        </authorList>
    </citation>
    <scope>NUCLEOTIDE SEQUENCE</scope>
    <source>
        <strain evidence="8">Ploen Becks lab</strain>
    </source>
</reference>